<reference evidence="1 2" key="1">
    <citation type="submission" date="2019-07" db="EMBL/GenBank/DDBJ databases">
        <title>Complete Genome Sequence of Leptotrichia goodfellowii Strain JCM 16774.</title>
        <authorList>
            <person name="Watanabe S."/>
            <person name="Cui L."/>
        </authorList>
    </citation>
    <scope>NUCLEOTIDE SEQUENCE [LARGE SCALE GENOMIC DNA]</scope>
    <source>
        <strain evidence="1 2">JCM16774</strain>
    </source>
</reference>
<name>A0A510JGE9_9FUSO</name>
<protein>
    <submittedName>
        <fullName evidence="1">ABC-type dipeptide transport system, periplasmic component</fullName>
    </submittedName>
</protein>
<dbReference type="KEGG" id="lgo:JCM16774_2287"/>
<proteinExistence type="predicted"/>
<dbReference type="Gene3D" id="3.10.105.10">
    <property type="entry name" value="Dipeptide-binding Protein, Domain 3"/>
    <property type="match status" value="1"/>
</dbReference>
<dbReference type="SUPFAM" id="SSF53850">
    <property type="entry name" value="Periplasmic binding protein-like II"/>
    <property type="match status" value="1"/>
</dbReference>
<evidence type="ECO:0000313" key="1">
    <source>
        <dbReference type="EMBL" id="BBM37325.1"/>
    </source>
</evidence>
<dbReference type="GO" id="GO:0015833">
    <property type="term" value="P:peptide transport"/>
    <property type="evidence" value="ECO:0007669"/>
    <property type="project" value="TreeGrafter"/>
</dbReference>
<dbReference type="Gene3D" id="3.40.190.10">
    <property type="entry name" value="Periplasmic binding protein-like II"/>
    <property type="match status" value="1"/>
</dbReference>
<evidence type="ECO:0000313" key="2">
    <source>
        <dbReference type="Proteomes" id="UP000321606"/>
    </source>
</evidence>
<sequence>MGVYAQALQANMKDIGIKVTLKPVSYETTLSMRDASNFDLLIWNVLAANTGDPEKYLNENWYSKAKTNQVGYSNPEVDKLLTDLSKEFDAAKRKDMIVKIQQLIMNDAATLFFGYETTFLYSNKSVEGLKMYPMDYYWITKDVSKK</sequence>
<dbReference type="AlphaFoldDB" id="A0A510JGE9"/>
<dbReference type="Proteomes" id="UP000321606">
    <property type="component" value="Chromosome"/>
</dbReference>
<organism evidence="1 2">
    <name type="scientific">Pseudoleptotrichia goodfellowii</name>
    <dbReference type="NCBI Taxonomy" id="157692"/>
    <lineage>
        <taxon>Bacteria</taxon>
        <taxon>Fusobacteriati</taxon>
        <taxon>Fusobacteriota</taxon>
        <taxon>Fusobacteriia</taxon>
        <taxon>Fusobacteriales</taxon>
        <taxon>Leptotrichiaceae</taxon>
        <taxon>Pseudoleptotrichia</taxon>
    </lineage>
</organism>
<dbReference type="EMBL" id="AP019822">
    <property type="protein sequence ID" value="BBM37325.1"/>
    <property type="molecule type" value="Genomic_DNA"/>
</dbReference>
<gene>
    <name evidence="1" type="ORF">JCM16774_2287</name>
</gene>
<dbReference type="GO" id="GO:1904680">
    <property type="term" value="F:peptide transmembrane transporter activity"/>
    <property type="evidence" value="ECO:0007669"/>
    <property type="project" value="TreeGrafter"/>
</dbReference>
<dbReference type="PANTHER" id="PTHR30290:SF81">
    <property type="entry name" value="OLIGOPEPTIDE-BINDING PROTEIN OPPA"/>
    <property type="match status" value="1"/>
</dbReference>
<dbReference type="PANTHER" id="PTHR30290">
    <property type="entry name" value="PERIPLASMIC BINDING COMPONENT OF ABC TRANSPORTER"/>
    <property type="match status" value="1"/>
</dbReference>
<accession>A0A510JGE9</accession>
<dbReference type="InterPro" id="IPR039424">
    <property type="entry name" value="SBP_5"/>
</dbReference>